<keyword evidence="4" id="KW-0407">Ion channel</keyword>
<dbReference type="PROSITE" id="PS51201">
    <property type="entry name" value="RCK_N"/>
    <property type="match status" value="1"/>
</dbReference>
<evidence type="ECO:0000259" key="3">
    <source>
        <dbReference type="PROSITE" id="PS51201"/>
    </source>
</evidence>
<dbReference type="EMBL" id="JBHRUJ010000017">
    <property type="protein sequence ID" value="MFC3212286.1"/>
    <property type="molecule type" value="Genomic_DNA"/>
</dbReference>
<feature type="transmembrane region" description="Helical" evidence="2">
    <location>
        <begin position="14"/>
        <end position="37"/>
    </location>
</feature>
<dbReference type="RefSeq" id="WP_117312808.1">
    <property type="nucleotide sequence ID" value="NZ_JBHRUJ010000017.1"/>
</dbReference>
<evidence type="ECO:0000313" key="4">
    <source>
        <dbReference type="EMBL" id="MFC3212286.1"/>
    </source>
</evidence>
<feature type="domain" description="RCK N-terminal" evidence="3">
    <location>
        <begin position="115"/>
        <end position="239"/>
    </location>
</feature>
<keyword evidence="2" id="KW-0472">Membrane</keyword>
<accession>A0ABV7KSR6</accession>
<dbReference type="SUPFAM" id="SSF51735">
    <property type="entry name" value="NAD(P)-binding Rossmann-fold domains"/>
    <property type="match status" value="1"/>
</dbReference>
<dbReference type="Proteomes" id="UP001595625">
    <property type="component" value="Unassembled WGS sequence"/>
</dbReference>
<dbReference type="Gene3D" id="1.10.287.70">
    <property type="match status" value="1"/>
</dbReference>
<name>A0ABV7KSR6_PLAOK</name>
<dbReference type="InterPro" id="IPR050721">
    <property type="entry name" value="Trk_Ktr_HKT_K-transport"/>
</dbReference>
<dbReference type="Pfam" id="PF07885">
    <property type="entry name" value="Ion_trans_2"/>
    <property type="match status" value="1"/>
</dbReference>
<keyword evidence="2" id="KW-0812">Transmembrane</keyword>
<feature type="transmembrane region" description="Helical" evidence="2">
    <location>
        <begin position="73"/>
        <end position="95"/>
    </location>
</feature>
<organism evidence="4 5">
    <name type="scientific">Planomicrobium okeanokoites</name>
    <name type="common">Planococcus okeanokoites</name>
    <name type="synonym">Flavobacterium okeanokoites</name>
    <dbReference type="NCBI Taxonomy" id="244"/>
    <lineage>
        <taxon>Bacteria</taxon>
        <taxon>Bacillati</taxon>
        <taxon>Bacillota</taxon>
        <taxon>Bacilli</taxon>
        <taxon>Bacillales</taxon>
        <taxon>Caryophanaceae</taxon>
        <taxon>Planomicrobium</taxon>
    </lineage>
</organism>
<proteinExistence type="predicted"/>
<keyword evidence="2" id="KW-1133">Transmembrane helix</keyword>
<dbReference type="InterPro" id="IPR013099">
    <property type="entry name" value="K_chnl_dom"/>
</dbReference>
<comment type="subcellular location">
    <subcellularLocation>
        <location evidence="1">Cell membrane</location>
        <topology evidence="1">Multi-pass membrane protein</topology>
    </subcellularLocation>
</comment>
<keyword evidence="5" id="KW-1185">Reference proteome</keyword>
<evidence type="ECO:0000256" key="2">
    <source>
        <dbReference type="SAM" id="Phobius"/>
    </source>
</evidence>
<evidence type="ECO:0000256" key="1">
    <source>
        <dbReference type="ARBA" id="ARBA00004651"/>
    </source>
</evidence>
<reference evidence="5" key="1">
    <citation type="journal article" date="2019" name="Int. J. Syst. Evol. Microbiol.">
        <title>The Global Catalogue of Microorganisms (GCM) 10K type strain sequencing project: providing services to taxonomists for standard genome sequencing and annotation.</title>
        <authorList>
            <consortium name="The Broad Institute Genomics Platform"/>
            <consortium name="The Broad Institute Genome Sequencing Center for Infectious Disease"/>
            <person name="Wu L."/>
            <person name="Ma J."/>
        </authorList>
    </citation>
    <scope>NUCLEOTIDE SEQUENCE [LARGE SCALE GENOMIC DNA]</scope>
    <source>
        <strain evidence="5">CCM 320</strain>
    </source>
</reference>
<dbReference type="PANTHER" id="PTHR43833:SF9">
    <property type="entry name" value="POTASSIUM CHANNEL PROTEIN YUGO-RELATED"/>
    <property type="match status" value="1"/>
</dbReference>
<evidence type="ECO:0000313" key="5">
    <source>
        <dbReference type="Proteomes" id="UP001595625"/>
    </source>
</evidence>
<comment type="caution">
    <text evidence="4">The sequence shown here is derived from an EMBL/GenBank/DDBJ whole genome shotgun (WGS) entry which is preliminary data.</text>
</comment>
<dbReference type="Gene3D" id="3.40.50.720">
    <property type="entry name" value="NAD(P)-binding Rossmann-like Domain"/>
    <property type="match status" value="1"/>
</dbReference>
<dbReference type="InterPro" id="IPR003148">
    <property type="entry name" value="RCK_N"/>
</dbReference>
<keyword evidence="4" id="KW-0406">Ion transport</keyword>
<protein>
    <submittedName>
        <fullName evidence="4">Potassium channel family protein</fullName>
    </submittedName>
</protein>
<gene>
    <name evidence="4" type="ORF">ACFOEJ_14455</name>
</gene>
<sequence length="260" mass="29448">MIILRRLYLQATSLSWLILTLSTMLLIAFSTLLLPAIEPSTFTSYADSLWFTMTTMLTVGYGDLYPSTTGGRIFTVFFLYIIGIGLFASFIGKAFESLSLHKKREERGELMFKGKNHIVIIDWSHKAENAIAEILKQDDQTDVVVIDRLDKAKEIHPRIHYVKGNATHEDVLRQANIQQAKAVLIFADDRIEDQKLTDGKSLLIATAVERMSPDVFTTVEVEREEHLPNFSHVKVDKFIMSNGTIARMAVNSIFTETSEM</sequence>
<dbReference type="GO" id="GO:0034220">
    <property type="term" value="P:monoatomic ion transmembrane transport"/>
    <property type="evidence" value="ECO:0007669"/>
    <property type="project" value="UniProtKB-KW"/>
</dbReference>
<dbReference type="PANTHER" id="PTHR43833">
    <property type="entry name" value="POTASSIUM CHANNEL PROTEIN 2-RELATED-RELATED"/>
    <property type="match status" value="1"/>
</dbReference>
<dbReference type="SUPFAM" id="SSF81324">
    <property type="entry name" value="Voltage-gated potassium channels"/>
    <property type="match status" value="1"/>
</dbReference>
<dbReference type="Pfam" id="PF02254">
    <property type="entry name" value="TrkA_N"/>
    <property type="match status" value="1"/>
</dbReference>
<dbReference type="InterPro" id="IPR036291">
    <property type="entry name" value="NAD(P)-bd_dom_sf"/>
</dbReference>
<keyword evidence="4" id="KW-0813">Transport</keyword>